<dbReference type="Pfam" id="PF01408">
    <property type="entry name" value="GFO_IDH_MocA"/>
    <property type="match status" value="1"/>
</dbReference>
<dbReference type="GO" id="GO:0000166">
    <property type="term" value="F:nucleotide binding"/>
    <property type="evidence" value="ECO:0007669"/>
    <property type="project" value="InterPro"/>
</dbReference>
<dbReference type="HOGENOM" id="CLU_028866_0_0_1"/>
<dbReference type="PANTHER" id="PTHR42840:SF7">
    <property type="entry name" value="BINDING ROSSMANN FOLD OXIDOREDUCTASE, PUTATIVE (AFU_ORTHOLOGUE AFUA_4G10190)-RELATED"/>
    <property type="match status" value="1"/>
</dbReference>
<feature type="domain" description="Gfo/Idh/MocA-like oxidoreductase N-terminal" evidence="1">
    <location>
        <begin position="7"/>
        <end position="129"/>
    </location>
</feature>
<accession>A0A0C3HL95</accession>
<dbReference type="GO" id="GO:0006740">
    <property type="term" value="P:NADPH regeneration"/>
    <property type="evidence" value="ECO:0007669"/>
    <property type="project" value="TreeGrafter"/>
</dbReference>
<organism evidence="2 3">
    <name type="scientific">Oidiodendron maius (strain Zn)</name>
    <dbReference type="NCBI Taxonomy" id="913774"/>
    <lineage>
        <taxon>Eukaryota</taxon>
        <taxon>Fungi</taxon>
        <taxon>Dikarya</taxon>
        <taxon>Ascomycota</taxon>
        <taxon>Pezizomycotina</taxon>
        <taxon>Leotiomycetes</taxon>
        <taxon>Leotiomycetes incertae sedis</taxon>
        <taxon>Myxotrichaceae</taxon>
        <taxon>Oidiodendron</taxon>
    </lineage>
</organism>
<evidence type="ECO:0000313" key="2">
    <source>
        <dbReference type="EMBL" id="KIN03087.1"/>
    </source>
</evidence>
<evidence type="ECO:0000313" key="3">
    <source>
        <dbReference type="Proteomes" id="UP000054321"/>
    </source>
</evidence>
<dbReference type="AlphaFoldDB" id="A0A0C3HL95"/>
<reference evidence="2 3" key="1">
    <citation type="submission" date="2014-04" db="EMBL/GenBank/DDBJ databases">
        <authorList>
            <consortium name="DOE Joint Genome Institute"/>
            <person name="Kuo A."/>
            <person name="Martino E."/>
            <person name="Perotto S."/>
            <person name="Kohler A."/>
            <person name="Nagy L.G."/>
            <person name="Floudas D."/>
            <person name="Copeland A."/>
            <person name="Barry K.W."/>
            <person name="Cichocki N."/>
            <person name="Veneault-Fourrey C."/>
            <person name="LaButti K."/>
            <person name="Lindquist E.A."/>
            <person name="Lipzen A."/>
            <person name="Lundell T."/>
            <person name="Morin E."/>
            <person name="Murat C."/>
            <person name="Sun H."/>
            <person name="Tunlid A."/>
            <person name="Henrissat B."/>
            <person name="Grigoriev I.V."/>
            <person name="Hibbett D.S."/>
            <person name="Martin F."/>
            <person name="Nordberg H.P."/>
            <person name="Cantor M.N."/>
            <person name="Hua S.X."/>
        </authorList>
    </citation>
    <scope>NUCLEOTIDE SEQUENCE [LARGE SCALE GENOMIC DNA]</scope>
    <source>
        <strain evidence="2 3">Zn</strain>
    </source>
</reference>
<protein>
    <recommendedName>
        <fullName evidence="1">Gfo/Idh/MocA-like oxidoreductase N-terminal domain-containing protein</fullName>
    </recommendedName>
</protein>
<dbReference type="SUPFAM" id="SSF51735">
    <property type="entry name" value="NAD(P)-binding Rossmann-fold domains"/>
    <property type="match status" value="1"/>
</dbReference>
<dbReference type="PANTHER" id="PTHR42840">
    <property type="entry name" value="NAD(P)-BINDING ROSSMANN-FOLD SUPERFAMILY PROTEIN-RELATED"/>
    <property type="match status" value="1"/>
</dbReference>
<dbReference type="Gene3D" id="3.40.50.720">
    <property type="entry name" value="NAD(P)-binding Rossmann-like Domain"/>
    <property type="match status" value="1"/>
</dbReference>
<dbReference type="Proteomes" id="UP000054321">
    <property type="component" value="Unassembled WGS sequence"/>
</dbReference>
<dbReference type="GO" id="GO:0016491">
    <property type="term" value="F:oxidoreductase activity"/>
    <property type="evidence" value="ECO:0007669"/>
    <property type="project" value="TreeGrafter"/>
</dbReference>
<reference evidence="3" key="2">
    <citation type="submission" date="2015-01" db="EMBL/GenBank/DDBJ databases">
        <title>Evolutionary Origins and Diversification of the Mycorrhizal Mutualists.</title>
        <authorList>
            <consortium name="DOE Joint Genome Institute"/>
            <consortium name="Mycorrhizal Genomics Consortium"/>
            <person name="Kohler A."/>
            <person name="Kuo A."/>
            <person name="Nagy L.G."/>
            <person name="Floudas D."/>
            <person name="Copeland A."/>
            <person name="Barry K.W."/>
            <person name="Cichocki N."/>
            <person name="Veneault-Fourrey C."/>
            <person name="LaButti K."/>
            <person name="Lindquist E.A."/>
            <person name="Lipzen A."/>
            <person name="Lundell T."/>
            <person name="Morin E."/>
            <person name="Murat C."/>
            <person name="Riley R."/>
            <person name="Ohm R."/>
            <person name="Sun H."/>
            <person name="Tunlid A."/>
            <person name="Henrissat B."/>
            <person name="Grigoriev I.V."/>
            <person name="Hibbett D.S."/>
            <person name="Martin F."/>
        </authorList>
    </citation>
    <scope>NUCLEOTIDE SEQUENCE [LARGE SCALE GENOMIC DNA]</scope>
    <source>
        <strain evidence="3">Zn</strain>
    </source>
</reference>
<gene>
    <name evidence="2" type="ORF">OIDMADRAFT_160653</name>
</gene>
<keyword evidence="3" id="KW-1185">Reference proteome</keyword>
<dbReference type="STRING" id="913774.A0A0C3HL95"/>
<sequence length="383" mass="43002">MLHDAILRVGVIGCGEVAQVAHIPNFNFLSHKFRTTYLCDISEDALRHCSRMVQGSLPKTTTNAEELCASEDVDVVLICNADEYHVPHGILALKYNKWCLIEKPLSVCFRDINALIAAEKLSSGRVFVGTMRRFASAFLEAVQEVGGMEQILYARVRAIIGPNSNFVGQSGTYPKKFTDFKQHDIEDRLLRVKDTVEYALRDEFGVAVNQDSIRMLQMLGSLNTHDLSAMREIIGMPTAVLGSCLGLPGIYSVLFQYPEFAVTFESGINSVPVFDAHIEVYSEDKIVRVDFDSPYVKGLPVTMTVREKVSSRPGAETFGFQERTIRRTYEDPYTLEMLDFYDCVVNGKPVKTTAEDAKNEVELYKMILRSGENNYKTKINSTL</sequence>
<dbReference type="InterPro" id="IPR036291">
    <property type="entry name" value="NAD(P)-bd_dom_sf"/>
</dbReference>
<dbReference type="InterPro" id="IPR000683">
    <property type="entry name" value="Gfo/Idh/MocA-like_OxRdtase_N"/>
</dbReference>
<dbReference type="Gene3D" id="3.30.360.10">
    <property type="entry name" value="Dihydrodipicolinate Reductase, domain 2"/>
    <property type="match status" value="1"/>
</dbReference>
<dbReference type="GO" id="GO:0005737">
    <property type="term" value="C:cytoplasm"/>
    <property type="evidence" value="ECO:0007669"/>
    <property type="project" value="TreeGrafter"/>
</dbReference>
<proteinExistence type="predicted"/>
<evidence type="ECO:0000259" key="1">
    <source>
        <dbReference type="Pfam" id="PF01408"/>
    </source>
</evidence>
<dbReference type="InParanoid" id="A0A0C3HL95"/>
<dbReference type="EMBL" id="KN832874">
    <property type="protein sequence ID" value="KIN03087.1"/>
    <property type="molecule type" value="Genomic_DNA"/>
</dbReference>
<name>A0A0C3HL95_OIDMZ</name>
<dbReference type="OrthoDB" id="64915at2759"/>